<reference evidence="2" key="1">
    <citation type="journal article" date="2023" name="Mol. Phylogenet. Evol.">
        <title>Genome-scale phylogeny and comparative genomics of the fungal order Sordariales.</title>
        <authorList>
            <person name="Hensen N."/>
            <person name="Bonometti L."/>
            <person name="Westerberg I."/>
            <person name="Brannstrom I.O."/>
            <person name="Guillou S."/>
            <person name="Cros-Aarteil S."/>
            <person name="Calhoun S."/>
            <person name="Haridas S."/>
            <person name="Kuo A."/>
            <person name="Mondo S."/>
            <person name="Pangilinan J."/>
            <person name="Riley R."/>
            <person name="LaButti K."/>
            <person name="Andreopoulos B."/>
            <person name="Lipzen A."/>
            <person name="Chen C."/>
            <person name="Yan M."/>
            <person name="Daum C."/>
            <person name="Ng V."/>
            <person name="Clum A."/>
            <person name="Steindorff A."/>
            <person name="Ohm R.A."/>
            <person name="Martin F."/>
            <person name="Silar P."/>
            <person name="Natvig D.O."/>
            <person name="Lalanne C."/>
            <person name="Gautier V."/>
            <person name="Ament-Velasquez S.L."/>
            <person name="Kruys A."/>
            <person name="Hutchinson M.I."/>
            <person name="Powell A.J."/>
            <person name="Barry K."/>
            <person name="Miller A.N."/>
            <person name="Grigoriev I.V."/>
            <person name="Debuchy R."/>
            <person name="Gladieux P."/>
            <person name="Hiltunen Thoren M."/>
            <person name="Johannesson H."/>
        </authorList>
    </citation>
    <scope>NUCLEOTIDE SEQUENCE</scope>
    <source>
        <strain evidence="2">PSN324</strain>
    </source>
</reference>
<gene>
    <name evidence="2" type="ORF">QBC42DRAFT_288012</name>
</gene>
<name>A0AAV9HJM0_9PEZI</name>
<proteinExistence type="predicted"/>
<feature type="region of interest" description="Disordered" evidence="1">
    <location>
        <begin position="194"/>
        <end position="223"/>
    </location>
</feature>
<dbReference type="Proteomes" id="UP001321749">
    <property type="component" value="Unassembled WGS sequence"/>
</dbReference>
<evidence type="ECO:0000256" key="1">
    <source>
        <dbReference type="SAM" id="MobiDB-lite"/>
    </source>
</evidence>
<accession>A0AAV9HJM0</accession>
<reference evidence="2" key="2">
    <citation type="submission" date="2023-06" db="EMBL/GenBank/DDBJ databases">
        <authorList>
            <consortium name="Lawrence Berkeley National Laboratory"/>
            <person name="Mondo S.J."/>
            <person name="Hensen N."/>
            <person name="Bonometti L."/>
            <person name="Westerberg I."/>
            <person name="Brannstrom I.O."/>
            <person name="Guillou S."/>
            <person name="Cros-Aarteil S."/>
            <person name="Calhoun S."/>
            <person name="Haridas S."/>
            <person name="Kuo A."/>
            <person name="Pangilinan J."/>
            <person name="Riley R."/>
            <person name="Labutti K."/>
            <person name="Andreopoulos B."/>
            <person name="Lipzen A."/>
            <person name="Chen C."/>
            <person name="Yanf M."/>
            <person name="Daum C."/>
            <person name="Ng V."/>
            <person name="Clum A."/>
            <person name="Steindorff A."/>
            <person name="Ohm R."/>
            <person name="Martin F."/>
            <person name="Silar P."/>
            <person name="Natvig D."/>
            <person name="Lalanne C."/>
            <person name="Gautier V."/>
            <person name="Ament-Velasquez S.L."/>
            <person name="Kruys A."/>
            <person name="Hutchinson M.I."/>
            <person name="Powell A.J."/>
            <person name="Barry K."/>
            <person name="Miller A.N."/>
            <person name="Grigoriev I.V."/>
            <person name="Debuchy R."/>
            <person name="Gladieux P."/>
            <person name="Thoren M.H."/>
            <person name="Johannesson H."/>
        </authorList>
    </citation>
    <scope>NUCLEOTIDE SEQUENCE</scope>
    <source>
        <strain evidence="2">PSN324</strain>
    </source>
</reference>
<sequence>MSQNTDAVLLKPEQDTFEEQSLTSQAQSLWISSISFPETPQLPSQRFQESPILTSSTAAISQDSQHSISAPAIFSMVPPALHRTLTRCLFASSKPLPVLLEWRHGEAPFPTIKTRHVISNLDAVDSKTPSNGVPDVTFSEPMGWAKTIFDNHKKLVKIQRETAAAQPTGRAARSRSLQGRDRRDCFCRGNVDGSRSASHTTVKGGVAPTTRGPQAPHRNSKPQCTQKLLRALERHAEEHYNETGDTSELRRVMELHRRGGVRSVSV</sequence>
<dbReference type="AlphaFoldDB" id="A0AAV9HJM0"/>
<organism evidence="2 3">
    <name type="scientific">Cladorrhinum samala</name>
    <dbReference type="NCBI Taxonomy" id="585594"/>
    <lineage>
        <taxon>Eukaryota</taxon>
        <taxon>Fungi</taxon>
        <taxon>Dikarya</taxon>
        <taxon>Ascomycota</taxon>
        <taxon>Pezizomycotina</taxon>
        <taxon>Sordariomycetes</taxon>
        <taxon>Sordariomycetidae</taxon>
        <taxon>Sordariales</taxon>
        <taxon>Podosporaceae</taxon>
        <taxon>Cladorrhinum</taxon>
    </lineage>
</organism>
<keyword evidence="3" id="KW-1185">Reference proteome</keyword>
<dbReference type="EMBL" id="MU865001">
    <property type="protein sequence ID" value="KAK4460930.1"/>
    <property type="molecule type" value="Genomic_DNA"/>
</dbReference>
<comment type="caution">
    <text evidence="2">The sequence shown here is derived from an EMBL/GenBank/DDBJ whole genome shotgun (WGS) entry which is preliminary data.</text>
</comment>
<protein>
    <submittedName>
        <fullName evidence="2">Uncharacterized protein</fullName>
    </submittedName>
</protein>
<evidence type="ECO:0000313" key="2">
    <source>
        <dbReference type="EMBL" id="KAK4460930.1"/>
    </source>
</evidence>
<evidence type="ECO:0000313" key="3">
    <source>
        <dbReference type="Proteomes" id="UP001321749"/>
    </source>
</evidence>